<dbReference type="Proteomes" id="UP000095283">
    <property type="component" value="Unplaced"/>
</dbReference>
<keyword evidence="1" id="KW-0812">Transmembrane</keyword>
<organism evidence="2 3">
    <name type="scientific">Heterorhabditis bacteriophora</name>
    <name type="common">Entomopathogenic nematode worm</name>
    <dbReference type="NCBI Taxonomy" id="37862"/>
    <lineage>
        <taxon>Eukaryota</taxon>
        <taxon>Metazoa</taxon>
        <taxon>Ecdysozoa</taxon>
        <taxon>Nematoda</taxon>
        <taxon>Chromadorea</taxon>
        <taxon>Rhabditida</taxon>
        <taxon>Rhabditina</taxon>
        <taxon>Rhabditomorpha</taxon>
        <taxon>Strongyloidea</taxon>
        <taxon>Heterorhabditidae</taxon>
        <taxon>Heterorhabditis</taxon>
    </lineage>
</organism>
<name>A0A1I7WEF3_HETBA</name>
<accession>A0A1I7WEF3</accession>
<keyword evidence="1" id="KW-0472">Membrane</keyword>
<dbReference type="WBParaSite" id="Hba_03328">
    <property type="protein sequence ID" value="Hba_03328"/>
    <property type="gene ID" value="Hba_03328"/>
</dbReference>
<evidence type="ECO:0000313" key="3">
    <source>
        <dbReference type="WBParaSite" id="Hba_03328"/>
    </source>
</evidence>
<keyword evidence="1" id="KW-1133">Transmembrane helix</keyword>
<evidence type="ECO:0000313" key="2">
    <source>
        <dbReference type="Proteomes" id="UP000095283"/>
    </source>
</evidence>
<reference evidence="3" key="1">
    <citation type="submission" date="2016-11" db="UniProtKB">
        <authorList>
            <consortium name="WormBaseParasite"/>
        </authorList>
    </citation>
    <scope>IDENTIFICATION</scope>
</reference>
<dbReference type="AlphaFoldDB" id="A0A1I7WEF3"/>
<sequence>MNHHVKNNHFETKHVAHLRFPSMHLCKFHYRSEAHKGQPRPFFMPASRLRCSAFHLIFLQFSKCYILYNCLILIVLLSLCVLFNYPSLRLSHHKQAKSCLSTNKSRLRNLNNDRIKESTIKRNYEFGLEYAKIFILNTYTHDETLGIDFNKLELILLHI</sequence>
<feature type="transmembrane region" description="Helical" evidence="1">
    <location>
        <begin position="65"/>
        <end position="85"/>
    </location>
</feature>
<keyword evidence="2" id="KW-1185">Reference proteome</keyword>
<proteinExistence type="predicted"/>
<evidence type="ECO:0000256" key="1">
    <source>
        <dbReference type="SAM" id="Phobius"/>
    </source>
</evidence>
<protein>
    <submittedName>
        <fullName evidence="3">Uncharacterized protein</fullName>
    </submittedName>
</protein>